<dbReference type="InterPro" id="IPR042177">
    <property type="entry name" value="Cell/Rod_1"/>
</dbReference>
<feature type="domain" description="Rod shape-determining protein MreC beta-barrel core" evidence="2">
    <location>
        <begin position="44"/>
        <end position="99"/>
    </location>
</feature>
<protein>
    <recommendedName>
        <fullName evidence="2">Rod shape-determining protein MreC beta-barrel core domain-containing protein</fullName>
    </recommendedName>
</protein>
<proteinExistence type="predicted"/>
<dbReference type="GO" id="GO:0008360">
    <property type="term" value="P:regulation of cell shape"/>
    <property type="evidence" value="ECO:0007669"/>
    <property type="project" value="InterPro"/>
</dbReference>
<sequence length="99" mass="11220">MKNELIQLTLMNSELESYHKENRRLKEMLNFTQDKSLNYISANVVNHNFGLPTQSITIDVGKEEGVEKNMTVMDENGLLGKTIQIGDHAALTQLITDKN</sequence>
<reference evidence="3" key="1">
    <citation type="submission" date="2018-05" db="EMBL/GenBank/DDBJ databases">
        <authorList>
            <person name="Lanie J.A."/>
            <person name="Ng W.-L."/>
            <person name="Kazmierczak K.M."/>
            <person name="Andrzejewski T.M."/>
            <person name="Davidsen T.M."/>
            <person name="Wayne K.J."/>
            <person name="Tettelin H."/>
            <person name="Glass J.I."/>
            <person name="Rusch D."/>
            <person name="Podicherti R."/>
            <person name="Tsui H.-C.T."/>
            <person name="Winkler M.E."/>
        </authorList>
    </citation>
    <scope>NUCLEOTIDE SEQUENCE</scope>
</reference>
<dbReference type="InterPro" id="IPR055342">
    <property type="entry name" value="MreC_beta-barrel_core"/>
</dbReference>
<evidence type="ECO:0000313" key="3">
    <source>
        <dbReference type="EMBL" id="SVD70173.1"/>
    </source>
</evidence>
<dbReference type="AlphaFoldDB" id="A0A382XGT2"/>
<organism evidence="3">
    <name type="scientific">marine metagenome</name>
    <dbReference type="NCBI Taxonomy" id="408172"/>
    <lineage>
        <taxon>unclassified sequences</taxon>
        <taxon>metagenomes</taxon>
        <taxon>ecological metagenomes</taxon>
    </lineage>
</organism>
<accession>A0A382XGT2</accession>
<dbReference type="PANTHER" id="PTHR34138:SF1">
    <property type="entry name" value="CELL SHAPE-DETERMINING PROTEIN MREC"/>
    <property type="match status" value="1"/>
</dbReference>
<dbReference type="EMBL" id="UINC01167581">
    <property type="protein sequence ID" value="SVD70173.1"/>
    <property type="molecule type" value="Genomic_DNA"/>
</dbReference>
<dbReference type="PANTHER" id="PTHR34138">
    <property type="entry name" value="CELL SHAPE-DETERMINING PROTEIN MREC"/>
    <property type="match status" value="1"/>
</dbReference>
<feature type="non-terminal residue" evidence="3">
    <location>
        <position position="99"/>
    </location>
</feature>
<gene>
    <name evidence="3" type="ORF">METZ01_LOCUS423027</name>
</gene>
<keyword evidence="1" id="KW-0175">Coiled coil</keyword>
<evidence type="ECO:0000256" key="1">
    <source>
        <dbReference type="SAM" id="Coils"/>
    </source>
</evidence>
<feature type="coiled-coil region" evidence="1">
    <location>
        <begin position="8"/>
        <end position="35"/>
    </location>
</feature>
<dbReference type="Gene3D" id="2.40.10.340">
    <property type="entry name" value="Rod shape-determining protein MreC, domain 1"/>
    <property type="match status" value="1"/>
</dbReference>
<name>A0A382XGT2_9ZZZZ</name>
<dbReference type="Pfam" id="PF04085">
    <property type="entry name" value="MreC"/>
    <property type="match status" value="1"/>
</dbReference>
<evidence type="ECO:0000259" key="2">
    <source>
        <dbReference type="Pfam" id="PF04085"/>
    </source>
</evidence>
<dbReference type="GO" id="GO:0005886">
    <property type="term" value="C:plasma membrane"/>
    <property type="evidence" value="ECO:0007669"/>
    <property type="project" value="TreeGrafter"/>
</dbReference>
<dbReference type="InterPro" id="IPR007221">
    <property type="entry name" value="MreC"/>
</dbReference>